<accession>A0A076GCD9</accession>
<organism evidence="1 2">
    <name type="scientific">Escherichia phage Av-05</name>
    <dbReference type="NCBI Taxonomy" id="1527519"/>
    <lineage>
        <taxon>Viruses</taxon>
        <taxon>Duplodnaviria</taxon>
        <taxon>Heunggongvirae</taxon>
        <taxon>Uroviricota</taxon>
        <taxon>Caudoviricetes</taxon>
        <taxon>Vequintavirinae</taxon>
        <taxon>Avunavirus</taxon>
        <taxon>Avunavirus Av05</taxon>
    </lineage>
</organism>
<protein>
    <submittedName>
        <fullName evidence="1">Uncharacterized protein</fullName>
    </submittedName>
</protein>
<dbReference type="Proteomes" id="UP000028961">
    <property type="component" value="Segment"/>
</dbReference>
<dbReference type="EMBL" id="KM190144">
    <property type="protein sequence ID" value="AII27554.1"/>
    <property type="molecule type" value="Genomic_DNA"/>
</dbReference>
<dbReference type="GeneID" id="22475352"/>
<gene>
    <name evidence="1" type="ORF">Av05_0011</name>
</gene>
<reference evidence="1 2" key="1">
    <citation type="journal article" date="2015" name="Genome Announc.">
        <title>Genomic Analysis of Broad-Host-Range Enterobacteriophage Av-05.</title>
        <authorList>
            <person name="Amarillas L."/>
            <person name="Lopez-Cuevas O."/>
            <person name="Leon-Felix J."/>
            <person name="Castro-Del Campo N."/>
            <person name="Gerba C.P."/>
            <person name="Chaidez C."/>
        </authorList>
    </citation>
    <scope>NUCLEOTIDE SEQUENCE [LARGE SCALE GENOMIC DNA]</scope>
</reference>
<dbReference type="KEGG" id="vg:22475352"/>
<keyword evidence="2" id="KW-1185">Reference proteome</keyword>
<proteinExistence type="predicted"/>
<evidence type="ECO:0000313" key="1">
    <source>
        <dbReference type="EMBL" id="AII27554.1"/>
    </source>
</evidence>
<sequence length="215" mass="24103">MSTKISVTRALASISKIEEKINKRIYNLDCIKVAKGTDNNCKIPGYIGSIDDFKKSVINDYQGLQDLLAVRDELKAKIVKSNAETIVKIGHVSMTVAEAIERKRTICFKQELLNKLCAQHTSAQLLLAKEEKSLEDKLENARAPYIQRDKAPDAEQIKTVEAPIRMMNTPSVVDPLELASKIRSLEEEIEDFLSNVDFALSESNAKTEIEIEHSL</sequence>
<dbReference type="RefSeq" id="YP_009111085.1">
    <property type="nucleotide sequence ID" value="NC_025830.1"/>
</dbReference>
<name>A0A076GCD9_9CAUD</name>
<dbReference type="OrthoDB" id="11559at10239"/>
<evidence type="ECO:0000313" key="2">
    <source>
        <dbReference type="Proteomes" id="UP000028961"/>
    </source>
</evidence>